<name>A0AA38MNY1_9CUCU</name>
<evidence type="ECO:0000313" key="3">
    <source>
        <dbReference type="Proteomes" id="UP001168821"/>
    </source>
</evidence>
<feature type="region of interest" description="Disordered" evidence="1">
    <location>
        <begin position="1"/>
        <end position="37"/>
    </location>
</feature>
<comment type="caution">
    <text evidence="2">The sequence shown here is derived from an EMBL/GenBank/DDBJ whole genome shotgun (WGS) entry which is preliminary data.</text>
</comment>
<evidence type="ECO:0000256" key="1">
    <source>
        <dbReference type="SAM" id="MobiDB-lite"/>
    </source>
</evidence>
<dbReference type="AlphaFoldDB" id="A0AA38MNY1"/>
<proteinExistence type="predicted"/>
<sequence length="102" mass="11797">MGRVTLPSPQSPAQRHNTVASTQHPPGPKRSEKRWRKDASVVPRKIGLHRYFVRFPKKRSLSFGDGRLSGAHICKFCRPQLCSHELVRSTWRSLLIREIRLD</sequence>
<protein>
    <submittedName>
        <fullName evidence="2">Uncharacterized protein</fullName>
    </submittedName>
</protein>
<accession>A0AA38MNY1</accession>
<dbReference type="Proteomes" id="UP001168821">
    <property type="component" value="Unassembled WGS sequence"/>
</dbReference>
<organism evidence="2 3">
    <name type="scientific">Zophobas morio</name>
    <dbReference type="NCBI Taxonomy" id="2755281"/>
    <lineage>
        <taxon>Eukaryota</taxon>
        <taxon>Metazoa</taxon>
        <taxon>Ecdysozoa</taxon>
        <taxon>Arthropoda</taxon>
        <taxon>Hexapoda</taxon>
        <taxon>Insecta</taxon>
        <taxon>Pterygota</taxon>
        <taxon>Neoptera</taxon>
        <taxon>Endopterygota</taxon>
        <taxon>Coleoptera</taxon>
        <taxon>Polyphaga</taxon>
        <taxon>Cucujiformia</taxon>
        <taxon>Tenebrionidae</taxon>
        <taxon>Zophobas</taxon>
    </lineage>
</organism>
<keyword evidence="3" id="KW-1185">Reference proteome</keyword>
<feature type="compositionally biased region" description="Polar residues" evidence="1">
    <location>
        <begin position="7"/>
        <end position="24"/>
    </location>
</feature>
<dbReference type="EMBL" id="JALNTZ010000002">
    <property type="protein sequence ID" value="KAJ3662677.1"/>
    <property type="molecule type" value="Genomic_DNA"/>
</dbReference>
<evidence type="ECO:0000313" key="2">
    <source>
        <dbReference type="EMBL" id="KAJ3662677.1"/>
    </source>
</evidence>
<reference evidence="2" key="1">
    <citation type="journal article" date="2023" name="G3 (Bethesda)">
        <title>Whole genome assemblies of Zophobas morio and Tenebrio molitor.</title>
        <authorList>
            <person name="Kaur S."/>
            <person name="Stinson S.A."/>
            <person name="diCenzo G.C."/>
        </authorList>
    </citation>
    <scope>NUCLEOTIDE SEQUENCE</scope>
    <source>
        <strain evidence="2">QUZm001</strain>
    </source>
</reference>
<gene>
    <name evidence="2" type="ORF">Zmor_007013</name>
</gene>